<dbReference type="EMBL" id="FNLL01000004">
    <property type="protein sequence ID" value="SDU04523.1"/>
    <property type="molecule type" value="Genomic_DNA"/>
</dbReference>
<feature type="transmembrane region" description="Helical" evidence="9">
    <location>
        <begin position="104"/>
        <end position="125"/>
    </location>
</feature>
<comment type="similarity">
    <text evidence="2">Belongs to the binding-protein-dependent transport system permease family. CysTW subfamily.</text>
</comment>
<evidence type="ECO:0000259" key="10">
    <source>
        <dbReference type="PROSITE" id="PS50928"/>
    </source>
</evidence>
<name>A0A1H2FB86_9BACT</name>
<dbReference type="InterPro" id="IPR051124">
    <property type="entry name" value="Phosphate_Transport_Permease"/>
</dbReference>
<keyword evidence="6 9" id="KW-0812">Transmembrane</keyword>
<feature type="transmembrane region" description="Helical" evidence="9">
    <location>
        <begin position="58"/>
        <end position="83"/>
    </location>
</feature>
<protein>
    <submittedName>
        <fullName evidence="11">Phosphate ABC transporter membrane protein 1, PhoT family</fullName>
    </submittedName>
</protein>
<dbReference type="GO" id="GO:0055085">
    <property type="term" value="P:transmembrane transport"/>
    <property type="evidence" value="ECO:0007669"/>
    <property type="project" value="InterPro"/>
</dbReference>
<evidence type="ECO:0000256" key="4">
    <source>
        <dbReference type="ARBA" id="ARBA00022475"/>
    </source>
</evidence>
<dbReference type="AlphaFoldDB" id="A0A1H2FB86"/>
<evidence type="ECO:0000256" key="3">
    <source>
        <dbReference type="ARBA" id="ARBA00022448"/>
    </source>
</evidence>
<dbReference type="InterPro" id="IPR000515">
    <property type="entry name" value="MetI-like"/>
</dbReference>
<feature type="domain" description="ABC transmembrane type-1" evidence="10">
    <location>
        <begin position="64"/>
        <end position="274"/>
    </location>
</feature>
<dbReference type="InterPro" id="IPR035906">
    <property type="entry name" value="MetI-like_sf"/>
</dbReference>
<dbReference type="PROSITE" id="PS50928">
    <property type="entry name" value="ABC_TM1"/>
    <property type="match status" value="1"/>
</dbReference>
<keyword evidence="12" id="KW-1185">Reference proteome</keyword>
<accession>A0A1H2FB86</accession>
<dbReference type="GO" id="GO:0005886">
    <property type="term" value="C:plasma membrane"/>
    <property type="evidence" value="ECO:0007669"/>
    <property type="project" value="UniProtKB-SubCell"/>
</dbReference>
<evidence type="ECO:0000313" key="12">
    <source>
        <dbReference type="Proteomes" id="UP000199608"/>
    </source>
</evidence>
<evidence type="ECO:0000256" key="2">
    <source>
        <dbReference type="ARBA" id="ARBA00007069"/>
    </source>
</evidence>
<dbReference type="CDD" id="cd06261">
    <property type="entry name" value="TM_PBP2"/>
    <property type="match status" value="1"/>
</dbReference>
<evidence type="ECO:0000256" key="8">
    <source>
        <dbReference type="ARBA" id="ARBA00023136"/>
    </source>
</evidence>
<keyword evidence="4" id="KW-1003">Cell membrane</keyword>
<dbReference type="Gene3D" id="1.10.3720.10">
    <property type="entry name" value="MetI-like"/>
    <property type="match status" value="1"/>
</dbReference>
<feature type="transmembrane region" description="Helical" evidence="9">
    <location>
        <begin position="131"/>
        <end position="159"/>
    </location>
</feature>
<feature type="transmembrane region" description="Helical" evidence="9">
    <location>
        <begin position="255"/>
        <end position="274"/>
    </location>
</feature>
<dbReference type="PANTHER" id="PTHR30425:SF1">
    <property type="entry name" value="PHOSPHATE TRANSPORT SYSTEM PERMEASE PROTEIN PSTC"/>
    <property type="match status" value="1"/>
</dbReference>
<dbReference type="SUPFAM" id="SSF161098">
    <property type="entry name" value="MetI-like"/>
    <property type="match status" value="1"/>
</dbReference>
<comment type="subcellular location">
    <subcellularLocation>
        <location evidence="1 9">Cell membrane</location>
        <topology evidence="1 9">Multi-pass membrane protein</topology>
    </subcellularLocation>
</comment>
<evidence type="ECO:0000256" key="7">
    <source>
        <dbReference type="ARBA" id="ARBA00022989"/>
    </source>
</evidence>
<dbReference type="Proteomes" id="UP000199608">
    <property type="component" value="Unassembled WGS sequence"/>
</dbReference>
<dbReference type="GO" id="GO:0006817">
    <property type="term" value="P:phosphate ion transport"/>
    <property type="evidence" value="ECO:0007669"/>
    <property type="project" value="UniProtKB-KW"/>
</dbReference>
<keyword evidence="5" id="KW-0592">Phosphate transport</keyword>
<gene>
    <name evidence="11" type="ORF">SAMN04487931_10458</name>
</gene>
<keyword evidence="7 9" id="KW-1133">Transmembrane helix</keyword>
<dbReference type="Pfam" id="PF00528">
    <property type="entry name" value="BPD_transp_1"/>
    <property type="match status" value="1"/>
</dbReference>
<feature type="transmembrane region" description="Helical" evidence="9">
    <location>
        <begin position="7"/>
        <end position="38"/>
    </location>
</feature>
<keyword evidence="8 9" id="KW-0472">Membrane</keyword>
<organism evidence="11 12">
    <name type="scientific">Desulfobacula phenolica</name>
    <dbReference type="NCBI Taxonomy" id="90732"/>
    <lineage>
        <taxon>Bacteria</taxon>
        <taxon>Pseudomonadati</taxon>
        <taxon>Thermodesulfobacteriota</taxon>
        <taxon>Desulfobacteria</taxon>
        <taxon>Desulfobacterales</taxon>
        <taxon>Desulfobacteraceae</taxon>
        <taxon>Desulfobacula</taxon>
    </lineage>
</organism>
<feature type="transmembrane region" description="Helical" evidence="9">
    <location>
        <begin position="185"/>
        <end position="206"/>
    </location>
</feature>
<evidence type="ECO:0000256" key="9">
    <source>
        <dbReference type="RuleBase" id="RU363032"/>
    </source>
</evidence>
<proteinExistence type="inferred from homology"/>
<sequence>MRCKDTIAGFVFSGASVFSAAVTLAVLGFMIVLSLPVLKSAVFFDVLTAPWSPDHGQFGILPMIVGTLYISLVSLLISFPLSLGCSIFIELVRPDGPGRLLKKIVQLMTAIPTVVYGFVGVFLLVPIIREWFVYGSGMCILSASLMLALLIAPTMILLFSQSFARVPQSYLNAVDALGGNMVQKLWYVILPNAWRGILTGIILAFGRAMGDTLIALMISGNCVALPSSVLDSARTLTAHIALIIAADFDSIEFKILFICGITLYLMTSCGIILARSLDRKPG</sequence>
<evidence type="ECO:0000256" key="5">
    <source>
        <dbReference type="ARBA" id="ARBA00022592"/>
    </source>
</evidence>
<evidence type="ECO:0000313" key="11">
    <source>
        <dbReference type="EMBL" id="SDU04523.1"/>
    </source>
</evidence>
<evidence type="ECO:0000256" key="6">
    <source>
        <dbReference type="ARBA" id="ARBA00022692"/>
    </source>
</evidence>
<dbReference type="RefSeq" id="WP_092232286.1">
    <property type="nucleotide sequence ID" value="NZ_FNLL01000004.1"/>
</dbReference>
<reference evidence="12" key="1">
    <citation type="submission" date="2016-10" db="EMBL/GenBank/DDBJ databases">
        <authorList>
            <person name="Varghese N."/>
            <person name="Submissions S."/>
        </authorList>
    </citation>
    <scope>NUCLEOTIDE SEQUENCE [LARGE SCALE GENOMIC DNA]</scope>
    <source>
        <strain evidence="12">DSM 3384</strain>
    </source>
</reference>
<evidence type="ECO:0000256" key="1">
    <source>
        <dbReference type="ARBA" id="ARBA00004651"/>
    </source>
</evidence>
<keyword evidence="3 9" id="KW-0813">Transport</keyword>
<dbReference type="PANTHER" id="PTHR30425">
    <property type="entry name" value="PHOSPHATE TRANSPORT SYSTEM PERMEASE PROTEIN PST"/>
    <property type="match status" value="1"/>
</dbReference>